<dbReference type="GeneID" id="29125852"/>
<keyword evidence="2" id="KW-1185">Reference proteome</keyword>
<evidence type="ECO:0000313" key="1">
    <source>
        <dbReference type="EMBL" id="AMQ67066.1"/>
    </source>
</evidence>
<gene>
    <name evidence="1" type="primary">131</name>
    <name evidence="1" type="ORF">SEA_BIPPER_131</name>
</gene>
<dbReference type="RefSeq" id="YP_009303278.1">
    <property type="nucleotide sequence ID" value="NC_031253.1"/>
</dbReference>
<dbReference type="Gene3D" id="3.40.50.300">
    <property type="entry name" value="P-loop containing nucleotide triphosphate hydrolases"/>
    <property type="match status" value="1"/>
</dbReference>
<dbReference type="KEGG" id="vg:29125852"/>
<protein>
    <submittedName>
        <fullName evidence="1">AAA-ATPase</fullName>
    </submittedName>
</protein>
<dbReference type="EMBL" id="KU728633">
    <property type="protein sequence ID" value="AMQ67066.1"/>
    <property type="molecule type" value="Genomic_DNA"/>
</dbReference>
<organism evidence="1 2">
    <name type="scientific">Mycobacterium phage Bipper</name>
    <dbReference type="NCBI Taxonomy" id="1805457"/>
    <lineage>
        <taxon>Viruses</taxon>
        <taxon>Duplodnaviria</taxon>
        <taxon>Heunggongvirae</taxon>
        <taxon>Uroviricota</taxon>
        <taxon>Caudoviricetes</taxon>
        <taxon>Bippervirus</taxon>
        <taxon>Bippervirus bipper</taxon>
    </lineage>
</organism>
<sequence>MGAVTLVGDRQTGKTHGLLAVAVADAIRGRRVVYQAQTLTVAYDHMRDVAEMIPETLIRRVSRTNGKYRIELFNGGVVWFRSHGQEALPASRRIDTYLLDDWASSWVPKAASAAEFLYVAQMAEDA</sequence>
<proteinExistence type="predicted"/>
<dbReference type="Proteomes" id="UP000201826">
    <property type="component" value="Segment"/>
</dbReference>
<evidence type="ECO:0000313" key="2">
    <source>
        <dbReference type="Proteomes" id="UP000201826"/>
    </source>
</evidence>
<reference evidence="2" key="1">
    <citation type="submission" date="2016-02" db="EMBL/GenBank/DDBJ databases">
        <authorList>
            <person name="Isern S."/>
            <person name="Barcellona C.M."/>
            <person name="Dozier K.D."/>
            <person name="Faust J.M."/>
            <person name="Fedrick A.J."/>
            <person name="Gagliardi L.E."/>
            <person name="Gatt S.M."/>
            <person name="Gleason P.S."/>
            <person name="Gomez E.A."/>
            <person name="Hoffman A.M."/>
            <person name="Jenkins M."/>
            <person name="Jones M.J."/>
            <person name="Lang J.F."/>
            <person name="Lequay S.M."/>
            <person name="Mars P.J."/>
            <person name="Mtchedlidze N."/>
            <person name="Osking Z.B."/>
            <person name="Paul L.M."/>
            <person name="Pica A.N."/>
            <person name="Robison M.D."/>
            <person name="Rodriguez D."/>
            <person name="Rosales K.A."/>
            <person name="Saravis L.E."/>
            <person name="Sisson B.M."/>
            <person name="Tan A.L."/>
            <person name="Voltaire R."/>
            <person name="Michael S.F."/>
            <person name="Warner M.H."/>
            <person name="Bradley K.W."/>
            <person name="Asai D.J."/>
            <person name="Bowman C.A."/>
            <person name="Russell D.A."/>
            <person name="Pope W.H."/>
            <person name="Jacobs-Sera D."/>
            <person name="Hendrix R.W."/>
            <person name="Hatfull G.F."/>
        </authorList>
    </citation>
    <scope>NUCLEOTIDE SEQUENCE [LARGE SCALE GENOMIC DNA]</scope>
</reference>
<dbReference type="InterPro" id="IPR027417">
    <property type="entry name" value="P-loop_NTPase"/>
</dbReference>
<accession>A0A142F2Q9</accession>
<name>A0A142F2Q9_9CAUD</name>